<protein>
    <submittedName>
        <fullName evidence="3">Myosin-9-like</fullName>
    </submittedName>
</protein>
<evidence type="ECO:0000313" key="4">
    <source>
        <dbReference type="Proteomes" id="UP000822369"/>
    </source>
</evidence>
<evidence type="ECO:0000256" key="2">
    <source>
        <dbReference type="SAM" id="MobiDB-lite"/>
    </source>
</evidence>
<evidence type="ECO:0000256" key="1">
    <source>
        <dbReference type="SAM" id="Coils"/>
    </source>
</evidence>
<reference evidence="3" key="1">
    <citation type="submission" date="2020-03" db="EMBL/GenBank/DDBJ databases">
        <title>Intra-Species Differences in Population Size shape Life History and Genome Evolution.</title>
        <authorList>
            <person name="Willemsen D."/>
            <person name="Cui R."/>
            <person name="Valenzano D.R."/>
        </authorList>
    </citation>
    <scope>NUCLEOTIDE SEQUENCE</scope>
    <source>
        <strain evidence="3">GRZ</strain>
        <tissue evidence="3">Whole</tissue>
    </source>
</reference>
<keyword evidence="1" id="KW-0175">Coiled coil</keyword>
<dbReference type="AlphaFoldDB" id="A0A9D3B990"/>
<feature type="coiled-coil region" evidence="1">
    <location>
        <begin position="306"/>
        <end position="358"/>
    </location>
</feature>
<organism evidence="3 4">
    <name type="scientific">Nothobranchius furzeri</name>
    <name type="common">Turquoise killifish</name>
    <dbReference type="NCBI Taxonomy" id="105023"/>
    <lineage>
        <taxon>Eukaryota</taxon>
        <taxon>Metazoa</taxon>
        <taxon>Chordata</taxon>
        <taxon>Craniata</taxon>
        <taxon>Vertebrata</taxon>
        <taxon>Euteleostomi</taxon>
        <taxon>Actinopterygii</taxon>
        <taxon>Neopterygii</taxon>
        <taxon>Teleostei</taxon>
        <taxon>Neoteleostei</taxon>
        <taxon>Acanthomorphata</taxon>
        <taxon>Ovalentaria</taxon>
        <taxon>Atherinomorphae</taxon>
        <taxon>Cyprinodontiformes</taxon>
        <taxon>Nothobranchiidae</taxon>
        <taxon>Nothobranchius</taxon>
    </lineage>
</organism>
<dbReference type="EMBL" id="JAAVVJ010036324">
    <property type="protein sequence ID" value="KAF7198820.1"/>
    <property type="molecule type" value="Genomic_DNA"/>
</dbReference>
<accession>A0A9D3B990</accession>
<proteinExistence type="predicted"/>
<name>A0A9D3B990_NOTFU</name>
<feature type="region of interest" description="Disordered" evidence="2">
    <location>
        <begin position="419"/>
        <end position="500"/>
    </location>
</feature>
<dbReference type="Proteomes" id="UP000822369">
    <property type="component" value="Unassembled WGS sequence"/>
</dbReference>
<sequence length="524" mass="61442">MCDRPTNSSKIMYILQRNTPSGNVQPQSSGVTQQNDDLSAKLKDVESMLAMTDEWFQTEKDKRIKAENDCKKFQVYITQLEQGLDHYQNTTETCQRNVETLQEQLWQSERFCEDLQRRLDHESRLRFKLQREKKNKPNDSICEKLRIEIHELEQGLDYYQNKVEKFEKHEQDLQNQLLEKEALCENLQLRLEQESQLRVQLEQEQKISLDKDLVNESFNTKMSDLRKLNLDLLDELHMLKSRKTEAEEKLSKELELLKLQLQEKTSLCEKFEVSFSEENRLRLNQQAELDKHRDLISQNSGSKQEILELKQSNSELREAIDKINSEKVESDLKLDQELQTVKKQLEEESKIRLSLESELGKSKETARRNEQLMTRLGSMKKRETELHSVILDLQLEQMKTNAQHEEQLQTLKQQLEERIRPEVQPGSEIRSQEPETSVEGLETDPHDDCQTGTEVSSPTELLEQSDSEEVSQRLHGSDSLPVEDCSPKEELPQTADGNRETISMWRRFKKFLTPACLRKHKGSS</sequence>
<gene>
    <name evidence="3" type="ORF">G4P62_015805</name>
</gene>
<feature type="coiled-coil region" evidence="1">
    <location>
        <begin position="229"/>
        <end position="267"/>
    </location>
</feature>
<feature type="compositionally biased region" description="Polar residues" evidence="2">
    <location>
        <begin position="450"/>
        <end position="462"/>
    </location>
</feature>
<evidence type="ECO:0000313" key="3">
    <source>
        <dbReference type="EMBL" id="KAF7198820.1"/>
    </source>
</evidence>
<comment type="caution">
    <text evidence="3">The sequence shown here is derived from an EMBL/GenBank/DDBJ whole genome shotgun (WGS) entry which is preliminary data.</text>
</comment>
<feature type="coiled-coil region" evidence="1">
    <location>
        <begin position="84"/>
        <end position="204"/>
    </location>
</feature>